<dbReference type="RefSeq" id="WP_138949399.1">
    <property type="nucleotide sequence ID" value="NZ_CP040749.1"/>
</dbReference>
<keyword evidence="2" id="KW-1185">Reference proteome</keyword>
<organism evidence="1 2">
    <name type="scientific">Aureibaculum algae</name>
    <dbReference type="NCBI Taxonomy" id="2584122"/>
    <lineage>
        <taxon>Bacteria</taxon>
        <taxon>Pseudomonadati</taxon>
        <taxon>Bacteroidota</taxon>
        <taxon>Flavobacteriia</taxon>
        <taxon>Flavobacteriales</taxon>
        <taxon>Flavobacteriaceae</taxon>
        <taxon>Aureibaculum</taxon>
    </lineage>
</organism>
<dbReference type="KEGG" id="fbe:FF125_08685"/>
<protein>
    <recommendedName>
        <fullName evidence="3">Lipoprotein</fullName>
    </recommendedName>
</protein>
<dbReference type="AlphaFoldDB" id="A0A5B7TV51"/>
<gene>
    <name evidence="1" type="ORF">FF125_08685</name>
</gene>
<name>A0A5B7TV51_9FLAO</name>
<sequence>MMIKFKHIVFLVFFWILIFSCEDKKDTVANPKEETHDAIAKNETDASLISKTTKELNMLSLTEATVKYGTPQEKEIIKITANHIPFNLEELIKERYPNKEYLTHEIEITAASWKVHEQSWIQVWYSLENKVWMPIDILVTI</sequence>
<proteinExistence type="predicted"/>
<dbReference type="PROSITE" id="PS51257">
    <property type="entry name" value="PROKAR_LIPOPROTEIN"/>
    <property type="match status" value="1"/>
</dbReference>
<evidence type="ECO:0000313" key="1">
    <source>
        <dbReference type="EMBL" id="QCX38502.1"/>
    </source>
</evidence>
<evidence type="ECO:0008006" key="3">
    <source>
        <dbReference type="Google" id="ProtNLM"/>
    </source>
</evidence>
<dbReference type="EMBL" id="CP040749">
    <property type="protein sequence ID" value="QCX38502.1"/>
    <property type="molecule type" value="Genomic_DNA"/>
</dbReference>
<accession>A0A5B7TV51</accession>
<dbReference type="OrthoDB" id="1435991at2"/>
<reference evidence="1 2" key="1">
    <citation type="submission" date="2019-05" db="EMBL/GenBank/DDBJ databases">
        <title>Algicella ahnfeltiae gen. nov., sp. nov., a novel marine bacterium of the family Flavobacteriaceae isolated from a red alga.</title>
        <authorList>
            <person name="Nedashkovskaya O.I."/>
            <person name="Kukhlevskiy A.D."/>
            <person name="Kim S.-G."/>
            <person name="Zhukova N.V."/>
            <person name="Mikhailov V.V."/>
        </authorList>
    </citation>
    <scope>NUCLEOTIDE SEQUENCE [LARGE SCALE GENOMIC DNA]</scope>
    <source>
        <strain evidence="1 2">10Alg115</strain>
    </source>
</reference>
<dbReference type="Proteomes" id="UP000306229">
    <property type="component" value="Chromosome"/>
</dbReference>
<evidence type="ECO:0000313" key="2">
    <source>
        <dbReference type="Proteomes" id="UP000306229"/>
    </source>
</evidence>